<protein>
    <submittedName>
        <fullName evidence="2">Uncharacterized protein</fullName>
    </submittedName>
</protein>
<feature type="region of interest" description="Disordered" evidence="1">
    <location>
        <begin position="71"/>
        <end position="98"/>
    </location>
</feature>
<dbReference type="AlphaFoldDB" id="A0A132MIR3"/>
<feature type="compositionally biased region" description="Basic and acidic residues" evidence="1">
    <location>
        <begin position="87"/>
        <end position="98"/>
    </location>
</feature>
<organism evidence="2 5">
    <name type="scientific">Carbonactinospora thermoautotrophica</name>
    <dbReference type="NCBI Taxonomy" id="1469144"/>
    <lineage>
        <taxon>Bacteria</taxon>
        <taxon>Bacillati</taxon>
        <taxon>Actinomycetota</taxon>
        <taxon>Actinomycetes</taxon>
        <taxon>Kitasatosporales</taxon>
        <taxon>Carbonactinosporaceae</taxon>
        <taxon>Carbonactinospora</taxon>
    </lineage>
</organism>
<sequence>MRAAGLRRVTTVEDPSLFLLEDGEGEELEIVAPAYVDVSDGRLVQSGILRPVGPPAAHGAELVERLVKRRDADASVPGEDAPGGGAVERKVDEKDGRG</sequence>
<accession>A0A132MIR3</accession>
<evidence type="ECO:0000313" key="3">
    <source>
        <dbReference type="EMBL" id="KWX06539.1"/>
    </source>
</evidence>
<comment type="caution">
    <text evidence="2">The sequence shown here is derived from an EMBL/GenBank/DDBJ whole genome shotgun (WGS) entry which is preliminary data.</text>
</comment>
<evidence type="ECO:0000313" key="4">
    <source>
        <dbReference type="Proteomes" id="UP000070598"/>
    </source>
</evidence>
<dbReference type="EMBL" id="JYIJ01000019">
    <property type="protein sequence ID" value="KWW97645.1"/>
    <property type="molecule type" value="Genomic_DNA"/>
</dbReference>
<gene>
    <name evidence="2" type="ORF">TH66_19030</name>
    <name evidence="3" type="ORF">TR74_21720</name>
</gene>
<dbReference type="EMBL" id="JYIK01001098">
    <property type="protein sequence ID" value="KWX06539.1"/>
    <property type="molecule type" value="Genomic_DNA"/>
</dbReference>
<evidence type="ECO:0000313" key="5">
    <source>
        <dbReference type="Proteomes" id="UP000070659"/>
    </source>
</evidence>
<evidence type="ECO:0000256" key="1">
    <source>
        <dbReference type="SAM" id="MobiDB-lite"/>
    </source>
</evidence>
<name>A0A132MIR3_9ACTN</name>
<dbReference type="PATRIC" id="fig|1469144.8.peg.379"/>
<evidence type="ECO:0000313" key="2">
    <source>
        <dbReference type="EMBL" id="KWW97645.1"/>
    </source>
</evidence>
<dbReference type="Proteomes" id="UP000070659">
    <property type="component" value="Unassembled WGS sequence"/>
</dbReference>
<proteinExistence type="predicted"/>
<reference evidence="2 5" key="2">
    <citation type="submission" date="2015-02" db="EMBL/GenBank/DDBJ databases">
        <title>Physiological reanalysis, assessment of diazotrophy, and genome sequences of multiple isolates of Streptomyces thermoautotrophicus.</title>
        <authorList>
            <person name="MacKellar D.C."/>
            <person name="Lieber L."/>
            <person name="Norman J."/>
            <person name="Bolger A."/>
            <person name="Tobin C."/>
            <person name="Murray J.W."/>
            <person name="Prell J."/>
        </authorList>
    </citation>
    <scope>NUCLEOTIDE SEQUENCE [LARGE SCALE GENOMIC DNA]</scope>
    <source>
        <strain evidence="2 5">UBT1</strain>
    </source>
</reference>
<reference evidence="4" key="1">
    <citation type="submission" date="2015-02" db="EMBL/GenBank/DDBJ databases">
        <title>Physiological reanalysis, assessment of diazotrophy, and genome sequences of multiple isolates of Streptomyces thermoautotrophicus.</title>
        <authorList>
            <person name="MacKellar D.C."/>
            <person name="Lieber L."/>
            <person name="Norman J."/>
            <person name="Bolger A."/>
            <person name="Tobin C."/>
            <person name="Murray J.W."/>
            <person name="Friesen M."/>
            <person name="Prell J."/>
        </authorList>
    </citation>
    <scope>NUCLEOTIDE SEQUENCE [LARGE SCALE GENOMIC DNA]</scope>
    <source>
        <strain evidence="4">UBT1</strain>
    </source>
</reference>
<dbReference type="Proteomes" id="UP000070598">
    <property type="component" value="Unassembled WGS sequence"/>
</dbReference>